<reference evidence="3" key="1">
    <citation type="submission" date="2017-02" db="UniProtKB">
        <authorList>
            <consortium name="WormBaseParasite"/>
        </authorList>
    </citation>
    <scope>IDENTIFICATION</scope>
</reference>
<name>A0A0N4VRK2_ENTVE</name>
<dbReference type="EMBL" id="UXUI01017103">
    <property type="protein sequence ID" value="VDD98047.1"/>
    <property type="molecule type" value="Genomic_DNA"/>
</dbReference>
<dbReference type="WBParaSite" id="EVEC_0001367101-mRNA-1">
    <property type="protein sequence ID" value="EVEC_0001367101-mRNA-1"/>
    <property type="gene ID" value="EVEC_0001367101"/>
</dbReference>
<sequence>MDKKLLEYSFKPDDNEKMISNLSLSIYIDSLFYLSVIVGTTMEFVDQSNCIIGTSAGTNAANPTIITSSDQKDTMNFGQKVEDA</sequence>
<accession>A0A0N4VRK2</accession>
<evidence type="ECO:0000313" key="3">
    <source>
        <dbReference type="WBParaSite" id="EVEC_0001367101-mRNA-1"/>
    </source>
</evidence>
<gene>
    <name evidence="1" type="ORF">EVEC_LOCUS12798</name>
</gene>
<evidence type="ECO:0000313" key="2">
    <source>
        <dbReference type="Proteomes" id="UP000274131"/>
    </source>
</evidence>
<proteinExistence type="predicted"/>
<organism evidence="3">
    <name type="scientific">Enterobius vermicularis</name>
    <name type="common">Human pinworm</name>
    <dbReference type="NCBI Taxonomy" id="51028"/>
    <lineage>
        <taxon>Eukaryota</taxon>
        <taxon>Metazoa</taxon>
        <taxon>Ecdysozoa</taxon>
        <taxon>Nematoda</taxon>
        <taxon>Chromadorea</taxon>
        <taxon>Rhabditida</taxon>
        <taxon>Spirurina</taxon>
        <taxon>Oxyuridomorpha</taxon>
        <taxon>Oxyuroidea</taxon>
        <taxon>Oxyuridae</taxon>
        <taxon>Enterobius</taxon>
    </lineage>
</organism>
<reference evidence="1 2" key="2">
    <citation type="submission" date="2018-10" db="EMBL/GenBank/DDBJ databases">
        <authorList>
            <consortium name="Pathogen Informatics"/>
        </authorList>
    </citation>
    <scope>NUCLEOTIDE SEQUENCE [LARGE SCALE GENOMIC DNA]</scope>
</reference>
<dbReference type="AlphaFoldDB" id="A0A0N4VRK2"/>
<dbReference type="Proteomes" id="UP000274131">
    <property type="component" value="Unassembled WGS sequence"/>
</dbReference>
<protein>
    <submittedName>
        <fullName evidence="1 3">Uncharacterized protein</fullName>
    </submittedName>
</protein>
<keyword evidence="2" id="KW-1185">Reference proteome</keyword>
<evidence type="ECO:0000313" key="1">
    <source>
        <dbReference type="EMBL" id="VDD98047.1"/>
    </source>
</evidence>